<dbReference type="InterPro" id="IPR011042">
    <property type="entry name" value="6-blade_b-propeller_TolB-like"/>
</dbReference>
<feature type="chain" id="PRO_5035760617" description="BTB domain-containing protein" evidence="4">
    <location>
        <begin position="26"/>
        <end position="729"/>
    </location>
</feature>
<dbReference type="PANTHER" id="PTHR45774:SF3">
    <property type="entry name" value="BTB (POZ) DOMAIN-CONTAINING 2B-RELATED"/>
    <property type="match status" value="1"/>
</dbReference>
<dbReference type="InterPro" id="IPR000210">
    <property type="entry name" value="BTB/POZ_dom"/>
</dbReference>
<keyword evidence="3" id="KW-0964">Secreted</keyword>
<dbReference type="EMBL" id="CADEPI010000049">
    <property type="protein sequence ID" value="CAB3369921.1"/>
    <property type="molecule type" value="Genomic_DNA"/>
</dbReference>
<feature type="signal peptide" evidence="4">
    <location>
        <begin position="1"/>
        <end position="25"/>
    </location>
</feature>
<evidence type="ECO:0000256" key="2">
    <source>
        <dbReference type="ARBA" id="ARBA00009127"/>
    </source>
</evidence>
<feature type="domain" description="BTB" evidence="5">
    <location>
        <begin position="105"/>
        <end position="170"/>
    </location>
</feature>
<protein>
    <recommendedName>
        <fullName evidence="5">BTB domain-containing protein</fullName>
    </recommendedName>
</protein>
<accession>A0A8S1CLY7</accession>
<dbReference type="Pfam" id="PF03022">
    <property type="entry name" value="MRJP"/>
    <property type="match status" value="2"/>
</dbReference>
<dbReference type="SUPFAM" id="SSF101898">
    <property type="entry name" value="NHL repeat"/>
    <property type="match status" value="1"/>
</dbReference>
<comment type="caution">
    <text evidence="6">The sequence shown here is derived from an EMBL/GenBank/DDBJ whole genome shotgun (WGS) entry which is preliminary data.</text>
</comment>
<dbReference type="OrthoDB" id="6624404at2759"/>
<evidence type="ECO:0000313" key="7">
    <source>
        <dbReference type="Proteomes" id="UP000494165"/>
    </source>
</evidence>
<comment type="subcellular location">
    <subcellularLocation>
        <location evidence="1">Secreted</location>
    </subcellularLocation>
</comment>
<dbReference type="Proteomes" id="UP000494165">
    <property type="component" value="Unassembled WGS sequence"/>
</dbReference>
<dbReference type="GO" id="GO:0000932">
    <property type="term" value="C:P-body"/>
    <property type="evidence" value="ECO:0007669"/>
    <property type="project" value="TreeGrafter"/>
</dbReference>
<organism evidence="6 7">
    <name type="scientific">Cloeon dipterum</name>
    <dbReference type="NCBI Taxonomy" id="197152"/>
    <lineage>
        <taxon>Eukaryota</taxon>
        <taxon>Metazoa</taxon>
        <taxon>Ecdysozoa</taxon>
        <taxon>Arthropoda</taxon>
        <taxon>Hexapoda</taxon>
        <taxon>Insecta</taxon>
        <taxon>Pterygota</taxon>
        <taxon>Palaeoptera</taxon>
        <taxon>Ephemeroptera</taxon>
        <taxon>Pisciforma</taxon>
        <taxon>Baetidae</taxon>
        <taxon>Cloeon</taxon>
    </lineage>
</organism>
<dbReference type="PROSITE" id="PS50097">
    <property type="entry name" value="BTB"/>
    <property type="match status" value="1"/>
</dbReference>
<proteinExistence type="inferred from homology"/>
<dbReference type="GO" id="GO:0005576">
    <property type="term" value="C:extracellular region"/>
    <property type="evidence" value="ECO:0007669"/>
    <property type="project" value="UniProtKB-SubCell"/>
</dbReference>
<dbReference type="SMART" id="SM00225">
    <property type="entry name" value="BTB"/>
    <property type="match status" value="1"/>
</dbReference>
<dbReference type="InterPro" id="IPR011705">
    <property type="entry name" value="BACK"/>
</dbReference>
<evidence type="ECO:0000256" key="3">
    <source>
        <dbReference type="ARBA" id="ARBA00022525"/>
    </source>
</evidence>
<name>A0A8S1CLY7_9INSE</name>
<dbReference type="SUPFAM" id="SSF54695">
    <property type="entry name" value="POZ domain"/>
    <property type="match status" value="1"/>
</dbReference>
<dbReference type="InterPro" id="IPR011333">
    <property type="entry name" value="SKP1/BTB/POZ_sf"/>
</dbReference>
<dbReference type="Pfam" id="PF07707">
    <property type="entry name" value="BACK"/>
    <property type="match status" value="1"/>
</dbReference>
<dbReference type="Gene3D" id="3.30.710.10">
    <property type="entry name" value="Potassium Channel Kv1.1, Chain A"/>
    <property type="match status" value="1"/>
</dbReference>
<dbReference type="Pfam" id="PF00651">
    <property type="entry name" value="BTB"/>
    <property type="match status" value="1"/>
</dbReference>
<comment type="similarity">
    <text evidence="2">Belongs to the major royal jelly protein family.</text>
</comment>
<dbReference type="GO" id="GO:0005829">
    <property type="term" value="C:cytosol"/>
    <property type="evidence" value="ECO:0007669"/>
    <property type="project" value="TreeGrafter"/>
</dbReference>
<reference evidence="6 7" key="1">
    <citation type="submission" date="2020-04" db="EMBL/GenBank/DDBJ databases">
        <authorList>
            <person name="Alioto T."/>
            <person name="Alioto T."/>
            <person name="Gomez Garrido J."/>
        </authorList>
    </citation>
    <scope>NUCLEOTIDE SEQUENCE [LARGE SCALE GENOMIC DNA]</scope>
</reference>
<evidence type="ECO:0000259" key="5">
    <source>
        <dbReference type="PROSITE" id="PS50097"/>
    </source>
</evidence>
<dbReference type="Gene3D" id="1.25.40.420">
    <property type="match status" value="1"/>
</dbReference>
<evidence type="ECO:0000313" key="6">
    <source>
        <dbReference type="EMBL" id="CAB3369921.1"/>
    </source>
</evidence>
<sequence length="729" mass="82406">MDPNRLVSASLLILTLALLSHPVQCLSRTTLSDEATSLRFEVTEAPDQREELELEILPDFGEIVQAYNEKEKSNKNSGKTEDNSWRIDKSFAERLEHMRNLSKLTDCLFVVGDDGNTTKFEAHKLVLMAASPVFEAVFANRTIVRVRGWTSEEFSALLNFIYSGDLCIGNFEVACTLLYHANSLQLNGVTDTARGFIYNHMYPDHLWKAYHCAKSAADQDLFEAAKELISEHTSQTFKDRAFNDLSRDDLASLLARDDLNVKSEVEVFEAITRWGLMRVLKEGKTPSPELIREKIGAAVLKQIRFLTMTGIEFSRVHTSAQLLTYEEGLAILLNINNPGVLEMPKSLSSLTQKRKNRATITRTLKTFGVYTSTLSRLSLHWGVFFLHVSSNTMSPFFAAIFLLGLCLANAINFKTIYEWDRFDFILPNGQIKQNSDAYLQYMAVFGERLILSLRKDSGVPAQLVWLPTSGTSTALPKLAPFPSSDFYKRVNCDSIQWAKGMETDTDGRLWVLDQGSDHCPSKIWIFDLVNHDTTERVHQFPDTVASHSYNNRWLIDIVLDKTPDDQHAFIIDSKSEHIIVYSRKTDKSWSVKTPGKKWVHSALSPNREAGQLYLGRALSDTLYSVSVSELKNEGGSAAVKLIGKWTRQPNRMLIDTSNVLYAAFYGQSYTSKWNISEPFREQRFYEVGQLDAIQPFTLALDTTNTLWMTERNQSMSGTKHKLLKAAAGA</sequence>
<gene>
    <name evidence="6" type="ORF">CLODIP_2_CD14711</name>
</gene>
<keyword evidence="7" id="KW-1185">Reference proteome</keyword>
<dbReference type="SMART" id="SM00875">
    <property type="entry name" value="BACK"/>
    <property type="match status" value="1"/>
</dbReference>
<keyword evidence="4" id="KW-0732">Signal</keyword>
<dbReference type="PANTHER" id="PTHR45774">
    <property type="entry name" value="BTB/POZ DOMAIN-CONTAINING"/>
    <property type="match status" value="1"/>
</dbReference>
<dbReference type="GO" id="GO:0022008">
    <property type="term" value="P:neurogenesis"/>
    <property type="evidence" value="ECO:0007669"/>
    <property type="project" value="TreeGrafter"/>
</dbReference>
<evidence type="ECO:0000256" key="1">
    <source>
        <dbReference type="ARBA" id="ARBA00004613"/>
    </source>
</evidence>
<dbReference type="AlphaFoldDB" id="A0A8S1CLY7"/>
<dbReference type="CDD" id="cd18186">
    <property type="entry name" value="BTB_POZ_ZBTB_KLHL-like"/>
    <property type="match status" value="1"/>
</dbReference>
<dbReference type="Gene3D" id="2.120.10.30">
    <property type="entry name" value="TolB, C-terminal domain"/>
    <property type="match status" value="1"/>
</dbReference>
<dbReference type="InterPro" id="IPR017996">
    <property type="entry name" value="MRJP/yellow-related"/>
</dbReference>
<evidence type="ECO:0000256" key="4">
    <source>
        <dbReference type="SAM" id="SignalP"/>
    </source>
</evidence>